<dbReference type="InterPro" id="IPR010342">
    <property type="entry name" value="DUF938"/>
</dbReference>
<dbReference type="STRING" id="1192759.GCA_000277525_03345"/>
<dbReference type="Proteomes" id="UP000290975">
    <property type="component" value="Unassembled WGS sequence"/>
</dbReference>
<dbReference type="AlphaFoldDB" id="A0A401IZM0"/>
<dbReference type="Pfam" id="PF06080">
    <property type="entry name" value="DUF938"/>
    <property type="match status" value="1"/>
</dbReference>
<dbReference type="PANTHER" id="PTHR20974:SF0">
    <property type="entry name" value="UPF0585 PROTEIN CG18661"/>
    <property type="match status" value="1"/>
</dbReference>
<dbReference type="InterPro" id="IPR029063">
    <property type="entry name" value="SAM-dependent_MTases_sf"/>
</dbReference>
<evidence type="ECO:0000313" key="3">
    <source>
        <dbReference type="Proteomes" id="UP000290975"/>
    </source>
</evidence>
<evidence type="ECO:0008006" key="4">
    <source>
        <dbReference type="Google" id="ProtNLM"/>
    </source>
</evidence>
<comment type="caution">
    <text evidence="2">The sequence shown here is derived from an EMBL/GenBank/DDBJ whole genome shotgun (WGS) entry which is preliminary data.</text>
</comment>
<name>A0A401IZM0_SPHXE</name>
<protein>
    <recommendedName>
        <fullName evidence="4">SAM-dependent methyltransferase</fullName>
    </recommendedName>
</protein>
<accession>A0A401IZM0</accession>
<dbReference type="EMBL" id="BBQY01000001">
    <property type="protein sequence ID" value="GBH29776.1"/>
    <property type="molecule type" value="Genomic_DNA"/>
</dbReference>
<feature type="region of interest" description="Disordered" evidence="1">
    <location>
        <begin position="1"/>
        <end position="28"/>
    </location>
</feature>
<evidence type="ECO:0000313" key="2">
    <source>
        <dbReference type="EMBL" id="GBH29776.1"/>
    </source>
</evidence>
<keyword evidence="3" id="KW-1185">Reference proteome</keyword>
<gene>
    <name evidence="2" type="ORF">MBESOW_P1030</name>
</gene>
<evidence type="ECO:0000256" key="1">
    <source>
        <dbReference type="SAM" id="MobiDB-lite"/>
    </source>
</evidence>
<reference evidence="2 3" key="1">
    <citation type="submission" date="2014-12" db="EMBL/GenBank/DDBJ databases">
        <title>Whole genome sequencing of Sphingobium xenophagum OW59.</title>
        <authorList>
            <person name="Ohta Y."/>
            <person name="Nishi S."/>
            <person name="Hatada Y."/>
        </authorList>
    </citation>
    <scope>NUCLEOTIDE SEQUENCE [LARGE SCALE GENOMIC DNA]</scope>
    <source>
        <strain evidence="2 3">OW59</strain>
    </source>
</reference>
<organism evidence="2 3">
    <name type="scientific">Sphingobium xenophagum</name>
    <dbReference type="NCBI Taxonomy" id="121428"/>
    <lineage>
        <taxon>Bacteria</taxon>
        <taxon>Pseudomonadati</taxon>
        <taxon>Pseudomonadota</taxon>
        <taxon>Alphaproteobacteria</taxon>
        <taxon>Sphingomonadales</taxon>
        <taxon>Sphingomonadaceae</taxon>
        <taxon>Sphingobium</taxon>
    </lineage>
</organism>
<dbReference type="SUPFAM" id="SSF53335">
    <property type="entry name" value="S-adenosyl-L-methionine-dependent methyltransferases"/>
    <property type="match status" value="1"/>
</dbReference>
<sequence length="222" mass="23752">MGSVDAGAGGGMTPWVPGEAGGEAQKRHAPATLRNRDAILTILRDALPLSGLVLEVASGSGEHIIHFAAALPALDWQPSDPDMAALASIAAWRAEADLSNLHEPIRLDAAGDWPVDRADAILCINMVHISPWDATLGLMQGAGRVLPPGGPLYLYGPYMRDDVETAPSNLAFDASLKARDQRWGLRRVEDVVTAAQAQGLRFDRMVDMPANNLSLIFRRAAF</sequence>
<proteinExistence type="predicted"/>
<dbReference type="PANTHER" id="PTHR20974">
    <property type="entry name" value="UPF0585 PROTEIN CG18661"/>
    <property type="match status" value="1"/>
</dbReference>
<dbReference type="Gene3D" id="3.40.50.150">
    <property type="entry name" value="Vaccinia Virus protein VP39"/>
    <property type="match status" value="1"/>
</dbReference>